<dbReference type="InterPro" id="IPR001384">
    <property type="entry name" value="Peptidase_M35"/>
</dbReference>
<comment type="similarity">
    <text evidence="3 15">Belongs to the peptidase M35 family.</text>
</comment>
<dbReference type="InterPro" id="IPR050414">
    <property type="entry name" value="Fungal_M35_metalloproteases"/>
</dbReference>
<evidence type="ECO:0000256" key="5">
    <source>
        <dbReference type="ARBA" id="ARBA00022670"/>
    </source>
</evidence>
<dbReference type="InterPro" id="IPR029463">
    <property type="entry name" value="Lys_MEP"/>
</dbReference>
<evidence type="ECO:0000256" key="3">
    <source>
        <dbReference type="ARBA" id="ARBA00010279"/>
    </source>
</evidence>
<evidence type="ECO:0000259" key="16">
    <source>
        <dbReference type="SMART" id="SM01351"/>
    </source>
</evidence>
<dbReference type="OMA" id="ATQVYQN"/>
<dbReference type="Gene3D" id="2.60.40.2970">
    <property type="match status" value="1"/>
</dbReference>
<dbReference type="PRINTS" id="PR00768">
    <property type="entry name" value="DEUTEROLYSIN"/>
</dbReference>
<evidence type="ECO:0000256" key="11">
    <source>
        <dbReference type="ARBA" id="ARBA00023049"/>
    </source>
</evidence>
<dbReference type="Proteomes" id="UP000184267">
    <property type="component" value="Unassembled WGS sequence"/>
</dbReference>
<evidence type="ECO:0000256" key="15">
    <source>
        <dbReference type="RuleBase" id="RU361126"/>
    </source>
</evidence>
<dbReference type="GO" id="GO:0006508">
    <property type="term" value="P:proteolysis"/>
    <property type="evidence" value="ECO:0007669"/>
    <property type="project" value="UniProtKB-KW"/>
</dbReference>
<gene>
    <name evidence="17" type="ORF">TRAPUB_1532</name>
</gene>
<dbReference type="PANTHER" id="PTHR37016:SF3">
    <property type="entry name" value="NEUTRAL PROTEASE 2-RELATED"/>
    <property type="match status" value="1"/>
</dbReference>
<dbReference type="InterPro" id="IPR024079">
    <property type="entry name" value="MetalloPept_cat_dom_sf"/>
</dbReference>
<feature type="chain" id="PRO_5011827593" description="Neutral protease 2" evidence="15">
    <location>
        <begin position="19"/>
        <end position="356"/>
    </location>
</feature>
<keyword evidence="18" id="KW-1185">Reference proteome</keyword>
<protein>
    <recommendedName>
        <fullName evidence="15">Neutral protease 2</fullName>
        <ecNumber evidence="15">3.4.24.39</ecNumber>
    </recommendedName>
    <alternativeName>
        <fullName evidence="15">Deuterolysin</fullName>
    </alternativeName>
</protein>
<dbReference type="GO" id="GO:0004222">
    <property type="term" value="F:metalloendopeptidase activity"/>
    <property type="evidence" value="ECO:0007669"/>
    <property type="project" value="InterPro"/>
</dbReference>
<dbReference type="PANTHER" id="PTHR37016">
    <property type="match status" value="1"/>
</dbReference>
<organism evidence="17 18">
    <name type="scientific">Trametes pubescens</name>
    <name type="common">White-rot fungus</name>
    <dbReference type="NCBI Taxonomy" id="154538"/>
    <lineage>
        <taxon>Eukaryota</taxon>
        <taxon>Fungi</taxon>
        <taxon>Dikarya</taxon>
        <taxon>Basidiomycota</taxon>
        <taxon>Agaricomycotina</taxon>
        <taxon>Agaricomycetes</taxon>
        <taxon>Polyporales</taxon>
        <taxon>Polyporaceae</taxon>
        <taxon>Trametes</taxon>
    </lineage>
</organism>
<name>A0A1M2VJ84_TRAPU</name>
<dbReference type="Gene3D" id="3.40.390.10">
    <property type="entry name" value="Collagenase (Catalytic Domain)"/>
    <property type="match status" value="1"/>
</dbReference>
<evidence type="ECO:0000256" key="12">
    <source>
        <dbReference type="ARBA" id="ARBA00023145"/>
    </source>
</evidence>
<evidence type="ECO:0000256" key="2">
    <source>
        <dbReference type="ARBA" id="ARBA00004613"/>
    </source>
</evidence>
<comment type="function">
    <text evidence="15">Secreted metalloproteinase that allows assimilation of proteinaceous substrates. Shows high activities on basic nuclear substrates such as histone and protamine.</text>
</comment>
<evidence type="ECO:0000256" key="8">
    <source>
        <dbReference type="ARBA" id="ARBA00022729"/>
    </source>
</evidence>
<evidence type="ECO:0000256" key="9">
    <source>
        <dbReference type="ARBA" id="ARBA00022801"/>
    </source>
</evidence>
<reference evidence="17 18" key="1">
    <citation type="submission" date="2016-10" db="EMBL/GenBank/DDBJ databases">
        <title>Genome sequence of the basidiomycete white-rot fungus Trametes pubescens.</title>
        <authorList>
            <person name="Makela M.R."/>
            <person name="Granchi Z."/>
            <person name="Peng M."/>
            <person name="De Vries R.P."/>
            <person name="Grigoriev I."/>
            <person name="Riley R."/>
            <person name="Hilden K."/>
        </authorList>
    </citation>
    <scope>NUCLEOTIDE SEQUENCE [LARGE SCALE GENOMIC DNA]</scope>
    <source>
        <strain evidence="17 18">FBCC735</strain>
    </source>
</reference>
<feature type="binding site" evidence="14">
    <location>
        <position position="306"/>
    </location>
    <ligand>
        <name>Zn(2+)</name>
        <dbReference type="ChEBI" id="CHEBI:29105"/>
        <note>catalytic</note>
    </ligand>
</feature>
<feature type="domain" description="Lysine-specific metallo-endopeptidase" evidence="16">
    <location>
        <begin position="209"/>
        <end position="348"/>
    </location>
</feature>
<dbReference type="STRING" id="154538.A0A1M2VJ84"/>
<evidence type="ECO:0000256" key="6">
    <source>
        <dbReference type="ARBA" id="ARBA00022685"/>
    </source>
</evidence>
<dbReference type="CDD" id="cd11008">
    <property type="entry name" value="M35_deuterolysin_like"/>
    <property type="match status" value="1"/>
</dbReference>
<evidence type="ECO:0000256" key="14">
    <source>
        <dbReference type="PIRSR" id="PIRSR601384-2"/>
    </source>
</evidence>
<comment type="subcellular location">
    <subcellularLocation>
        <location evidence="2 15">Secreted</location>
    </subcellularLocation>
</comment>
<accession>A0A1M2VJ84</accession>
<evidence type="ECO:0000313" key="17">
    <source>
        <dbReference type="EMBL" id="OJT07626.1"/>
    </source>
</evidence>
<evidence type="ECO:0000256" key="1">
    <source>
        <dbReference type="ARBA" id="ARBA00001187"/>
    </source>
</evidence>
<keyword evidence="9 15" id="KW-0378">Hydrolase</keyword>
<evidence type="ECO:0000256" key="10">
    <source>
        <dbReference type="ARBA" id="ARBA00022833"/>
    </source>
</evidence>
<dbReference type="EMBL" id="MNAD01001155">
    <property type="protein sequence ID" value="OJT07626.1"/>
    <property type="molecule type" value="Genomic_DNA"/>
</dbReference>
<keyword evidence="11 15" id="KW-0482">Metalloprotease</keyword>
<dbReference type="Pfam" id="PF02102">
    <property type="entry name" value="Peptidase_M35"/>
    <property type="match status" value="1"/>
</dbReference>
<feature type="active site" evidence="13">
    <location>
        <position position="307"/>
    </location>
</feature>
<evidence type="ECO:0000313" key="18">
    <source>
        <dbReference type="Proteomes" id="UP000184267"/>
    </source>
</evidence>
<sequence>MFSLAFITLAVSAALSLATPAKRAPALEVSLTAPANVNSIDDIKVTAVVTNTGSEDLKVLKYGTVLDSEIPTRSFTVSRDGVTADFTGVKLQLDIDSLDDSAFTVIPAGETILVEHQVASLYDFEKLGAGAFEFEPVTTFQVIEADAEPRAYKIAAQKVKVNVEQDVAKRELAAAHEKRARVSCSDSSRNSFISSSFSEGKSLASIASSYVASNGADTLFRSYFGTTSTSTVRSVLSAVANENSSSRTLNCVDPYGYCTSGVIAYTLTASTNVYFCSLFFQEVTNSRLCSGTTVASRNIRGGTVLHELTHALSGTDDVGYGCSFDQNLGRTSPSQAAINADNYNCFATQVYQNTQC</sequence>
<proteinExistence type="inferred from homology"/>
<comment type="caution">
    <text evidence="17">The sequence shown here is derived from an EMBL/GenBank/DDBJ whole genome shotgun (WGS) entry which is preliminary data.</text>
</comment>
<keyword evidence="10 14" id="KW-0862">Zinc</keyword>
<dbReference type="GO" id="GO:0046872">
    <property type="term" value="F:metal ion binding"/>
    <property type="evidence" value="ECO:0007669"/>
    <property type="project" value="UniProtKB-KW"/>
</dbReference>
<dbReference type="OrthoDB" id="412874at2759"/>
<dbReference type="SUPFAM" id="SSF55486">
    <property type="entry name" value="Metalloproteases ('zincins'), catalytic domain"/>
    <property type="match status" value="1"/>
</dbReference>
<comment type="catalytic activity">
    <reaction evidence="1 15">
        <text>Preferential cleavage of bonds with hydrophobic residues in P1'. Also 3-Asn-|-Gln-4 and 8-Gly-|-Ser-9 bonds in insulin B chain.</text>
        <dbReference type="EC" id="3.4.24.39"/>
    </reaction>
</comment>
<keyword evidence="7 14" id="KW-0479">Metal-binding</keyword>
<dbReference type="AlphaFoldDB" id="A0A1M2VJ84"/>
<keyword evidence="4 15" id="KW-0964">Secreted</keyword>
<keyword evidence="5 15" id="KW-0645">Protease</keyword>
<evidence type="ECO:0000256" key="4">
    <source>
        <dbReference type="ARBA" id="ARBA00022525"/>
    </source>
</evidence>
<dbReference type="GO" id="GO:0005576">
    <property type="term" value="C:extracellular region"/>
    <property type="evidence" value="ECO:0007669"/>
    <property type="project" value="UniProtKB-SubCell"/>
</dbReference>
<evidence type="ECO:0000256" key="13">
    <source>
        <dbReference type="PIRSR" id="PIRSR601384-1"/>
    </source>
</evidence>
<feature type="signal peptide" evidence="15">
    <location>
        <begin position="1"/>
        <end position="18"/>
    </location>
</feature>
<dbReference type="SMART" id="SM01351">
    <property type="entry name" value="Aspzincin_M35"/>
    <property type="match status" value="1"/>
</dbReference>
<comment type="cofactor">
    <cofactor evidence="14 15">
        <name>Zn(2+)</name>
        <dbReference type="ChEBI" id="CHEBI:29105"/>
    </cofactor>
    <text evidence="14 15">Binds 1 zinc ion per subunit.</text>
</comment>
<keyword evidence="8 15" id="KW-0732">Signal</keyword>
<dbReference type="EC" id="3.4.24.39" evidence="15"/>
<feature type="binding site" evidence="14">
    <location>
        <position position="317"/>
    </location>
    <ligand>
        <name>Zn(2+)</name>
        <dbReference type="ChEBI" id="CHEBI:29105"/>
        <note>catalytic</note>
    </ligand>
</feature>
<keyword evidence="12" id="KW-0865">Zymogen</keyword>
<keyword evidence="6 15" id="KW-0165">Cleavage on pair of basic residues</keyword>
<evidence type="ECO:0000256" key="7">
    <source>
        <dbReference type="ARBA" id="ARBA00022723"/>
    </source>
</evidence>
<feature type="binding site" evidence="14">
    <location>
        <position position="310"/>
    </location>
    <ligand>
        <name>Zn(2+)</name>
        <dbReference type="ChEBI" id="CHEBI:29105"/>
        <note>catalytic</note>
    </ligand>
</feature>